<reference evidence="1 2" key="1">
    <citation type="journal article" date="2021" name="Hortic Res">
        <title>High-quality reference genome and annotation aids understanding of berry development for evergreen blueberry (Vaccinium darrowii).</title>
        <authorList>
            <person name="Yu J."/>
            <person name="Hulse-Kemp A.M."/>
            <person name="Babiker E."/>
            <person name="Staton M."/>
        </authorList>
    </citation>
    <scope>NUCLEOTIDE SEQUENCE [LARGE SCALE GENOMIC DNA]</scope>
    <source>
        <strain evidence="2">cv. NJ 8807/NJ 8810</strain>
        <tissue evidence="1">Young leaf</tissue>
    </source>
</reference>
<organism evidence="1 2">
    <name type="scientific">Vaccinium darrowii</name>
    <dbReference type="NCBI Taxonomy" id="229202"/>
    <lineage>
        <taxon>Eukaryota</taxon>
        <taxon>Viridiplantae</taxon>
        <taxon>Streptophyta</taxon>
        <taxon>Embryophyta</taxon>
        <taxon>Tracheophyta</taxon>
        <taxon>Spermatophyta</taxon>
        <taxon>Magnoliopsida</taxon>
        <taxon>eudicotyledons</taxon>
        <taxon>Gunneridae</taxon>
        <taxon>Pentapetalae</taxon>
        <taxon>asterids</taxon>
        <taxon>Ericales</taxon>
        <taxon>Ericaceae</taxon>
        <taxon>Vaccinioideae</taxon>
        <taxon>Vaccinieae</taxon>
        <taxon>Vaccinium</taxon>
    </lineage>
</organism>
<keyword evidence="2" id="KW-1185">Reference proteome</keyword>
<name>A0ACB7ZJ12_9ERIC</name>
<sequence>MKEGNMLYIQKLETKLWWRLRWLASNSHRLNGDHQLECSGVGSTPDIPDLTRLCSTHRPLVVAVVVKDWKGKIVDGITKSVHTSSSLHGELFVMREACLLISAMGLQDDVVESYNKEAIHLSVSELVPLRDVNALVIDIRELAPVGKAVFNFVRHSTNVLAHSVAKLALRGSLPVNWVSSPPLSIMSVSSSEFAL</sequence>
<comment type="caution">
    <text evidence="1">The sequence shown here is derived from an EMBL/GenBank/DDBJ whole genome shotgun (WGS) entry which is preliminary data.</text>
</comment>
<evidence type="ECO:0000313" key="2">
    <source>
        <dbReference type="Proteomes" id="UP000828048"/>
    </source>
</evidence>
<gene>
    <name evidence="1" type="ORF">Vadar_011985</name>
</gene>
<proteinExistence type="predicted"/>
<dbReference type="Proteomes" id="UP000828048">
    <property type="component" value="Chromosome 9"/>
</dbReference>
<protein>
    <submittedName>
        <fullName evidence="1">Uncharacterized protein</fullName>
    </submittedName>
</protein>
<dbReference type="EMBL" id="CM037159">
    <property type="protein sequence ID" value="KAH7865848.1"/>
    <property type="molecule type" value="Genomic_DNA"/>
</dbReference>
<accession>A0ACB7ZJ12</accession>
<evidence type="ECO:0000313" key="1">
    <source>
        <dbReference type="EMBL" id="KAH7865848.1"/>
    </source>
</evidence>